<accession>A0A392V6N8</accession>
<protein>
    <submittedName>
        <fullName evidence="1">Uncharacterized protein</fullName>
    </submittedName>
</protein>
<organism evidence="1 2">
    <name type="scientific">Trifolium medium</name>
    <dbReference type="NCBI Taxonomy" id="97028"/>
    <lineage>
        <taxon>Eukaryota</taxon>
        <taxon>Viridiplantae</taxon>
        <taxon>Streptophyta</taxon>
        <taxon>Embryophyta</taxon>
        <taxon>Tracheophyta</taxon>
        <taxon>Spermatophyta</taxon>
        <taxon>Magnoliopsida</taxon>
        <taxon>eudicotyledons</taxon>
        <taxon>Gunneridae</taxon>
        <taxon>Pentapetalae</taxon>
        <taxon>rosids</taxon>
        <taxon>fabids</taxon>
        <taxon>Fabales</taxon>
        <taxon>Fabaceae</taxon>
        <taxon>Papilionoideae</taxon>
        <taxon>50 kb inversion clade</taxon>
        <taxon>NPAAA clade</taxon>
        <taxon>Hologalegina</taxon>
        <taxon>IRL clade</taxon>
        <taxon>Trifolieae</taxon>
        <taxon>Trifolium</taxon>
    </lineage>
</organism>
<reference evidence="1 2" key="1">
    <citation type="journal article" date="2018" name="Front. Plant Sci.">
        <title>Red Clover (Trifolium pratense) and Zigzag Clover (T. medium) - A Picture of Genomic Similarities and Differences.</title>
        <authorList>
            <person name="Dluhosova J."/>
            <person name="Istvanek J."/>
            <person name="Nedelnik J."/>
            <person name="Repkova J."/>
        </authorList>
    </citation>
    <scope>NUCLEOTIDE SEQUENCE [LARGE SCALE GENOMIC DNA]</scope>
    <source>
        <strain evidence="2">cv. 10/8</strain>
        <tissue evidence="1">Leaf</tissue>
    </source>
</reference>
<evidence type="ECO:0000313" key="2">
    <source>
        <dbReference type="Proteomes" id="UP000265520"/>
    </source>
</evidence>
<dbReference type="Proteomes" id="UP000265520">
    <property type="component" value="Unassembled WGS sequence"/>
</dbReference>
<dbReference type="EMBL" id="LXQA011035453">
    <property type="protein sequence ID" value="MCI82120.1"/>
    <property type="molecule type" value="Genomic_DNA"/>
</dbReference>
<comment type="caution">
    <text evidence="1">The sequence shown here is derived from an EMBL/GenBank/DDBJ whole genome shotgun (WGS) entry which is preliminary data.</text>
</comment>
<name>A0A392V6N8_9FABA</name>
<sequence length="35" mass="3979">MRLCGSSNPDEHRNIKNFADCILSIWDGDRNANES</sequence>
<evidence type="ECO:0000313" key="1">
    <source>
        <dbReference type="EMBL" id="MCI82120.1"/>
    </source>
</evidence>
<keyword evidence="2" id="KW-1185">Reference proteome</keyword>
<proteinExistence type="predicted"/>
<feature type="non-terminal residue" evidence="1">
    <location>
        <position position="35"/>
    </location>
</feature>
<dbReference type="AlphaFoldDB" id="A0A392V6N8"/>